<sequence>MTRMTLPLAALLTACANTDPIEVPVPSGQHVLHGTWAGTAESNDPAASPRTFPVTLTSKATYVSATEYRIEGTLSFRNVTYTLTGMAQGKDGATFRPQYTPATEPSLVWKANLSLNSEEVGTIQGYADPRGAVQHKSLLVMQGDAYTTRVDFTRR</sequence>
<accession>A0A7W8GG16</accession>
<reference evidence="1 2" key="1">
    <citation type="submission" date="2020-08" db="EMBL/GenBank/DDBJ databases">
        <title>Genomic Encyclopedia of Type Strains, Phase IV (KMG-IV): sequencing the most valuable type-strain genomes for metagenomic binning, comparative biology and taxonomic classification.</title>
        <authorList>
            <person name="Goeker M."/>
        </authorList>
    </citation>
    <scope>NUCLEOTIDE SEQUENCE [LARGE SCALE GENOMIC DNA]</scope>
    <source>
        <strain evidence="1 2">DSM 101791</strain>
    </source>
</reference>
<keyword evidence="2" id="KW-1185">Reference proteome</keyword>
<proteinExistence type="predicted"/>
<dbReference type="RefSeq" id="WP_184028460.1">
    <property type="nucleotide sequence ID" value="NZ_JACHFN010000006.1"/>
</dbReference>
<name>A0A7W8GG16_9DEIO</name>
<evidence type="ECO:0008006" key="3">
    <source>
        <dbReference type="Google" id="ProtNLM"/>
    </source>
</evidence>
<dbReference type="AlphaFoldDB" id="A0A7W8GG16"/>
<dbReference type="PROSITE" id="PS51257">
    <property type="entry name" value="PROKAR_LIPOPROTEIN"/>
    <property type="match status" value="1"/>
</dbReference>
<comment type="caution">
    <text evidence="1">The sequence shown here is derived from an EMBL/GenBank/DDBJ whole genome shotgun (WGS) entry which is preliminary data.</text>
</comment>
<dbReference type="Proteomes" id="UP000525389">
    <property type="component" value="Unassembled WGS sequence"/>
</dbReference>
<organism evidence="1 2">
    <name type="scientific">Deinococcus budaensis</name>
    <dbReference type="NCBI Taxonomy" id="1665626"/>
    <lineage>
        <taxon>Bacteria</taxon>
        <taxon>Thermotogati</taxon>
        <taxon>Deinococcota</taxon>
        <taxon>Deinococci</taxon>
        <taxon>Deinococcales</taxon>
        <taxon>Deinococcaceae</taxon>
        <taxon>Deinococcus</taxon>
    </lineage>
</organism>
<evidence type="ECO:0000313" key="1">
    <source>
        <dbReference type="EMBL" id="MBB5234526.1"/>
    </source>
</evidence>
<dbReference type="EMBL" id="JACHFN010000006">
    <property type="protein sequence ID" value="MBB5234526.1"/>
    <property type="molecule type" value="Genomic_DNA"/>
</dbReference>
<evidence type="ECO:0000313" key="2">
    <source>
        <dbReference type="Proteomes" id="UP000525389"/>
    </source>
</evidence>
<gene>
    <name evidence="1" type="ORF">HNQ09_001964</name>
</gene>
<protein>
    <recommendedName>
        <fullName evidence="3">Lipocalin-like domain-containing protein</fullName>
    </recommendedName>
</protein>